<evidence type="ECO:0000256" key="6">
    <source>
        <dbReference type="PIRSR" id="PIRSR602401-1"/>
    </source>
</evidence>
<evidence type="ECO:0000256" key="4">
    <source>
        <dbReference type="ARBA" id="ARBA00023004"/>
    </source>
</evidence>
<dbReference type="InterPro" id="IPR001128">
    <property type="entry name" value="Cyt_P450"/>
</dbReference>
<evidence type="ECO:0000313" key="8">
    <source>
        <dbReference type="EnsemblMetazoa" id="PPA38240.1"/>
    </source>
</evidence>
<evidence type="ECO:0000256" key="2">
    <source>
        <dbReference type="ARBA" id="ARBA00010617"/>
    </source>
</evidence>
<dbReference type="PROSITE" id="PS00086">
    <property type="entry name" value="CYTOCHROME_P450"/>
    <property type="match status" value="1"/>
</dbReference>
<keyword evidence="6 7" id="KW-0479">Metal-binding</keyword>
<evidence type="ECO:0000256" key="5">
    <source>
        <dbReference type="ARBA" id="ARBA00023033"/>
    </source>
</evidence>
<dbReference type="Proteomes" id="UP000005239">
    <property type="component" value="Unassembled WGS sequence"/>
</dbReference>
<keyword evidence="5 7" id="KW-0503">Monooxygenase</keyword>
<evidence type="ECO:0000256" key="1">
    <source>
        <dbReference type="ARBA" id="ARBA00001971"/>
    </source>
</evidence>
<dbReference type="GO" id="GO:0020037">
    <property type="term" value="F:heme binding"/>
    <property type="evidence" value="ECO:0007669"/>
    <property type="project" value="InterPro"/>
</dbReference>
<dbReference type="AlphaFoldDB" id="A0A2A6B583"/>
<dbReference type="Gene3D" id="1.10.630.10">
    <property type="entry name" value="Cytochrome P450"/>
    <property type="match status" value="1"/>
</dbReference>
<keyword evidence="9" id="KW-1185">Reference proteome</keyword>
<evidence type="ECO:0000313" key="9">
    <source>
        <dbReference type="Proteomes" id="UP000005239"/>
    </source>
</evidence>
<dbReference type="OrthoDB" id="1470350at2759"/>
<dbReference type="Pfam" id="PF00067">
    <property type="entry name" value="p450"/>
    <property type="match status" value="2"/>
</dbReference>
<dbReference type="SUPFAM" id="SSF48264">
    <property type="entry name" value="Cytochrome P450"/>
    <property type="match status" value="1"/>
</dbReference>
<dbReference type="InterPro" id="IPR002401">
    <property type="entry name" value="Cyt_P450_E_grp-I"/>
</dbReference>
<dbReference type="EnsemblMetazoa" id="PPA38240.1">
    <property type="protein sequence ID" value="PPA38240.1"/>
    <property type="gene ID" value="WBGene00276609"/>
</dbReference>
<dbReference type="PANTHER" id="PTHR24291:SF130">
    <property type="entry name" value="CYTOCHROME P450 FAMILY"/>
    <property type="match status" value="1"/>
</dbReference>
<keyword evidence="3 6" id="KW-0349">Heme</keyword>
<dbReference type="InterPro" id="IPR050196">
    <property type="entry name" value="Cytochrome_P450_Monoox"/>
</dbReference>
<dbReference type="PRINTS" id="PR00385">
    <property type="entry name" value="P450"/>
</dbReference>
<feature type="binding site" description="axial binding residue" evidence="6">
    <location>
        <position position="419"/>
    </location>
    <ligand>
        <name>heme</name>
        <dbReference type="ChEBI" id="CHEBI:30413"/>
    </ligand>
    <ligandPart>
        <name>Fe</name>
        <dbReference type="ChEBI" id="CHEBI:18248"/>
    </ligandPart>
</feature>
<accession>A0A2A6B583</accession>
<sequence>MLILLIISAILLYYALRLAVFLKVVYRQHTFLTKIPGPPAVFLLGNVLEFGDTAFDATATLLRWADQFRAKGHNLIRIWVGLRPLVIPLDGEALKPILDSTEELTKGDDYDIFIPWLGLGLLISTNAKWKSRRKMLTPTFHFAMLDGYVEKMDKHAQVLVKILADKVDTELDIYPYVKRCALDIICDTAMGTDLNSQHDPNNPYVLAVGEFNKMARDYSLTWYYWIKPVWYLTKRAQEVRLLDTLTGFTKKVIADRIAKHHSGELKFEDKKGKRKAFLDMLIEMKETNALTDEDIREEVDTFMFEGHDTTSSGMGWTLWCLATNPDVQEHAYNEVSSVFGGSDRSITVEDLKGMPYLEKCNYIVPAGTDIMINQLLVHHNAKVWGADHWKFDPSRFDVDRTAGRHAFDYVPFSAGLRNCIGQRFASYEEKLVIAWILRRFTIHSDREMMSNTCGSETVLRPILGVPVTLRVRPALADA</sequence>
<dbReference type="CDD" id="cd20628">
    <property type="entry name" value="CYP4"/>
    <property type="match status" value="1"/>
</dbReference>
<comment type="similarity">
    <text evidence="2 7">Belongs to the cytochrome P450 family.</text>
</comment>
<dbReference type="GO" id="GO:0016705">
    <property type="term" value="F:oxidoreductase activity, acting on paired donors, with incorporation or reduction of molecular oxygen"/>
    <property type="evidence" value="ECO:0007669"/>
    <property type="project" value="InterPro"/>
</dbReference>
<name>A0A2A6B583_PRIPA</name>
<keyword evidence="7" id="KW-0560">Oxidoreductase</keyword>
<dbReference type="InterPro" id="IPR017972">
    <property type="entry name" value="Cyt_P450_CS"/>
</dbReference>
<dbReference type="GO" id="GO:0005506">
    <property type="term" value="F:iron ion binding"/>
    <property type="evidence" value="ECO:0007669"/>
    <property type="project" value="InterPro"/>
</dbReference>
<dbReference type="InterPro" id="IPR036396">
    <property type="entry name" value="Cyt_P450_sf"/>
</dbReference>
<dbReference type="PANTHER" id="PTHR24291">
    <property type="entry name" value="CYTOCHROME P450 FAMILY 4"/>
    <property type="match status" value="1"/>
</dbReference>
<evidence type="ECO:0000256" key="3">
    <source>
        <dbReference type="ARBA" id="ARBA00022617"/>
    </source>
</evidence>
<comment type="cofactor">
    <cofactor evidence="1 6">
        <name>heme</name>
        <dbReference type="ChEBI" id="CHEBI:30413"/>
    </cofactor>
</comment>
<reference evidence="8" key="2">
    <citation type="submission" date="2022-06" db="UniProtKB">
        <authorList>
            <consortium name="EnsemblMetazoa"/>
        </authorList>
    </citation>
    <scope>IDENTIFICATION</scope>
    <source>
        <strain evidence="8">PS312</strain>
    </source>
</reference>
<evidence type="ECO:0000256" key="7">
    <source>
        <dbReference type="RuleBase" id="RU000461"/>
    </source>
</evidence>
<dbReference type="PRINTS" id="PR00463">
    <property type="entry name" value="EP450I"/>
</dbReference>
<protein>
    <submittedName>
        <fullName evidence="8">Cytochrome P450</fullName>
    </submittedName>
</protein>
<organism evidence="8 9">
    <name type="scientific">Pristionchus pacificus</name>
    <name type="common">Parasitic nematode worm</name>
    <dbReference type="NCBI Taxonomy" id="54126"/>
    <lineage>
        <taxon>Eukaryota</taxon>
        <taxon>Metazoa</taxon>
        <taxon>Ecdysozoa</taxon>
        <taxon>Nematoda</taxon>
        <taxon>Chromadorea</taxon>
        <taxon>Rhabditida</taxon>
        <taxon>Rhabditina</taxon>
        <taxon>Diplogasteromorpha</taxon>
        <taxon>Diplogasteroidea</taxon>
        <taxon>Neodiplogasteridae</taxon>
        <taxon>Pristionchus</taxon>
    </lineage>
</organism>
<keyword evidence="4 6" id="KW-0408">Iron</keyword>
<accession>A0A8R1YWN2</accession>
<reference evidence="9" key="1">
    <citation type="journal article" date="2008" name="Nat. Genet.">
        <title>The Pristionchus pacificus genome provides a unique perspective on nematode lifestyle and parasitism.</title>
        <authorList>
            <person name="Dieterich C."/>
            <person name="Clifton S.W."/>
            <person name="Schuster L.N."/>
            <person name="Chinwalla A."/>
            <person name="Delehaunty K."/>
            <person name="Dinkelacker I."/>
            <person name="Fulton L."/>
            <person name="Fulton R."/>
            <person name="Godfrey J."/>
            <person name="Minx P."/>
            <person name="Mitreva M."/>
            <person name="Roeseler W."/>
            <person name="Tian H."/>
            <person name="Witte H."/>
            <person name="Yang S.P."/>
            <person name="Wilson R.K."/>
            <person name="Sommer R.J."/>
        </authorList>
    </citation>
    <scope>NUCLEOTIDE SEQUENCE [LARGE SCALE GENOMIC DNA]</scope>
    <source>
        <strain evidence="9">PS312</strain>
    </source>
</reference>
<gene>
    <name evidence="8" type="primary">WBGene00276609</name>
</gene>
<proteinExistence type="inferred from homology"/>
<dbReference type="GO" id="GO:0004497">
    <property type="term" value="F:monooxygenase activity"/>
    <property type="evidence" value="ECO:0007669"/>
    <property type="project" value="UniProtKB-KW"/>
</dbReference>